<feature type="region of interest" description="Disordered" evidence="1">
    <location>
        <begin position="72"/>
        <end position="94"/>
    </location>
</feature>
<feature type="compositionally biased region" description="Basic and acidic residues" evidence="1">
    <location>
        <begin position="79"/>
        <end position="94"/>
    </location>
</feature>
<dbReference type="AlphaFoldDB" id="A0A914P1D6"/>
<dbReference type="WBParaSite" id="PDA_v2.g11615.t1">
    <property type="protein sequence ID" value="PDA_v2.g11615.t1"/>
    <property type="gene ID" value="PDA_v2.g11615"/>
</dbReference>
<keyword evidence="2" id="KW-1133">Transmembrane helix</keyword>
<evidence type="ECO:0000256" key="1">
    <source>
        <dbReference type="SAM" id="MobiDB-lite"/>
    </source>
</evidence>
<dbReference type="Proteomes" id="UP000887578">
    <property type="component" value="Unplaced"/>
</dbReference>
<feature type="transmembrane region" description="Helical" evidence="2">
    <location>
        <begin position="13"/>
        <end position="46"/>
    </location>
</feature>
<name>A0A914P1D6_9BILA</name>
<reference evidence="4" key="1">
    <citation type="submission" date="2022-11" db="UniProtKB">
        <authorList>
            <consortium name="WormBaseParasite"/>
        </authorList>
    </citation>
    <scope>IDENTIFICATION</scope>
</reference>
<organism evidence="3 4">
    <name type="scientific">Panagrolaimus davidi</name>
    <dbReference type="NCBI Taxonomy" id="227884"/>
    <lineage>
        <taxon>Eukaryota</taxon>
        <taxon>Metazoa</taxon>
        <taxon>Ecdysozoa</taxon>
        <taxon>Nematoda</taxon>
        <taxon>Chromadorea</taxon>
        <taxon>Rhabditida</taxon>
        <taxon>Tylenchina</taxon>
        <taxon>Panagrolaimomorpha</taxon>
        <taxon>Panagrolaimoidea</taxon>
        <taxon>Panagrolaimidae</taxon>
        <taxon>Panagrolaimus</taxon>
    </lineage>
</organism>
<evidence type="ECO:0000313" key="4">
    <source>
        <dbReference type="WBParaSite" id="PDA_v2.g11615.t1"/>
    </source>
</evidence>
<protein>
    <submittedName>
        <fullName evidence="4">Uncharacterized protein</fullName>
    </submittedName>
</protein>
<sequence length="94" mass="10986">MSVEYDYLSENEIATMVILAIVSAALTVGAIFSMVEIFIPEFITYWKEERRAKKMIKPMASKEVIAELTAKRDKKRKNKMNEKKIEKRENNDKI</sequence>
<proteinExistence type="predicted"/>
<keyword evidence="2" id="KW-0472">Membrane</keyword>
<evidence type="ECO:0000256" key="2">
    <source>
        <dbReference type="SAM" id="Phobius"/>
    </source>
</evidence>
<accession>A0A914P1D6</accession>
<keyword evidence="2" id="KW-0812">Transmembrane</keyword>
<keyword evidence="3" id="KW-1185">Reference proteome</keyword>
<evidence type="ECO:0000313" key="3">
    <source>
        <dbReference type="Proteomes" id="UP000887578"/>
    </source>
</evidence>